<gene>
    <name evidence="3" type="ORF">KILIM_021_00140</name>
</gene>
<dbReference type="InterPro" id="IPR020084">
    <property type="entry name" value="NUDIX_hydrolase_CS"/>
</dbReference>
<dbReference type="Gene3D" id="3.90.79.10">
    <property type="entry name" value="Nucleoside Triphosphate Pyrophosphohydrolase"/>
    <property type="match status" value="1"/>
</dbReference>
<reference evidence="3 4" key="1">
    <citation type="submission" date="2012-08" db="EMBL/GenBank/DDBJ databases">
        <title>Whole genome shotgun sequence of Kineosphaera limosa NBRC 100340.</title>
        <authorList>
            <person name="Yoshida I."/>
            <person name="Isaki S."/>
            <person name="Hosoyama A."/>
            <person name="Tsuchikane K."/>
            <person name="Katsumata H."/>
            <person name="Ando Y."/>
            <person name="Ohji S."/>
            <person name="Hamada M."/>
            <person name="Tamura T."/>
            <person name="Yamazoe A."/>
            <person name="Yamazaki S."/>
            <person name="Fujita N."/>
        </authorList>
    </citation>
    <scope>NUCLEOTIDE SEQUENCE [LARGE SCALE GENOMIC DNA]</scope>
    <source>
        <strain evidence="3 4">NBRC 100340</strain>
    </source>
</reference>
<dbReference type="RefSeq" id="WP_006592006.1">
    <property type="nucleotide sequence ID" value="NZ_BAHD01000021.1"/>
</dbReference>
<dbReference type="STRING" id="1184609.KILIM_021_00140"/>
<dbReference type="GO" id="GO:0016787">
    <property type="term" value="F:hydrolase activity"/>
    <property type="evidence" value="ECO:0007669"/>
    <property type="project" value="UniProtKB-KW"/>
</dbReference>
<keyword evidence="1" id="KW-0378">Hydrolase</keyword>
<dbReference type="AlphaFoldDB" id="K6X9H0"/>
<dbReference type="InterPro" id="IPR029401">
    <property type="entry name" value="Nudix_N"/>
</dbReference>
<evidence type="ECO:0000313" key="4">
    <source>
        <dbReference type="Proteomes" id="UP000008366"/>
    </source>
</evidence>
<evidence type="ECO:0000256" key="1">
    <source>
        <dbReference type="ARBA" id="ARBA00022801"/>
    </source>
</evidence>
<dbReference type="Gene3D" id="2.20.70.10">
    <property type="match status" value="1"/>
</dbReference>
<comment type="caution">
    <text evidence="3">The sequence shown here is derived from an EMBL/GenBank/DDBJ whole genome shotgun (WGS) entry which is preliminary data.</text>
</comment>
<feature type="domain" description="Nudix hydrolase" evidence="2">
    <location>
        <begin position="38"/>
        <end position="171"/>
    </location>
</feature>
<proteinExistence type="predicted"/>
<evidence type="ECO:0000313" key="3">
    <source>
        <dbReference type="EMBL" id="GAB95474.1"/>
    </source>
</evidence>
<dbReference type="PROSITE" id="PS00893">
    <property type="entry name" value="NUDIX_BOX"/>
    <property type="match status" value="1"/>
</dbReference>
<sequence length="202" mass="22631">MPYPDIRFCRLCGTATQQQIPPMEDRLRAVCPACGYVDYINPVNVVGTVPIWAHEDGEPRILLCLRNIEPRKGYWTLPAGFLEYGETTADGAARETLEEAGARVEIGDLFAAFDVVHAGQLHLFYRARLLDLDLAPGPETVENQLVTIDEIPWDELAFRTVRAALAAWVADYRRGSFGLHTGDITRWDDGPAPADRRDPRRP</sequence>
<dbReference type="Pfam" id="PF14803">
    <property type="entry name" value="Zn_ribbon_Nudix"/>
    <property type="match status" value="1"/>
</dbReference>
<dbReference type="EMBL" id="BAHD01000021">
    <property type="protein sequence ID" value="GAB95474.1"/>
    <property type="molecule type" value="Genomic_DNA"/>
</dbReference>
<dbReference type="SUPFAM" id="SSF55811">
    <property type="entry name" value="Nudix"/>
    <property type="match status" value="1"/>
</dbReference>
<dbReference type="CDD" id="cd04511">
    <property type="entry name" value="NUDIX_Hydrolase"/>
    <property type="match status" value="1"/>
</dbReference>
<dbReference type="Proteomes" id="UP000008366">
    <property type="component" value="Unassembled WGS sequence"/>
</dbReference>
<dbReference type="PANTHER" id="PTHR43222:SF2">
    <property type="entry name" value="NUDIX HYDROLASE 23, CHLOROPLASTIC"/>
    <property type="match status" value="1"/>
</dbReference>
<dbReference type="eggNOG" id="COG1051">
    <property type="taxonomic scope" value="Bacteria"/>
</dbReference>
<dbReference type="InterPro" id="IPR000086">
    <property type="entry name" value="NUDIX_hydrolase_dom"/>
</dbReference>
<name>K6X9H0_9MICO</name>
<dbReference type="PROSITE" id="PS51462">
    <property type="entry name" value="NUDIX"/>
    <property type="match status" value="1"/>
</dbReference>
<dbReference type="PANTHER" id="PTHR43222">
    <property type="entry name" value="NUDIX HYDROLASE 23"/>
    <property type="match status" value="1"/>
</dbReference>
<organism evidence="3 4">
    <name type="scientific">Kineosphaera limosa NBRC 100340</name>
    <dbReference type="NCBI Taxonomy" id="1184609"/>
    <lineage>
        <taxon>Bacteria</taxon>
        <taxon>Bacillati</taxon>
        <taxon>Actinomycetota</taxon>
        <taxon>Actinomycetes</taxon>
        <taxon>Micrococcales</taxon>
        <taxon>Dermatophilaceae</taxon>
        <taxon>Kineosphaera</taxon>
    </lineage>
</organism>
<evidence type="ECO:0000259" key="2">
    <source>
        <dbReference type="PROSITE" id="PS51462"/>
    </source>
</evidence>
<keyword evidence="4" id="KW-1185">Reference proteome</keyword>
<accession>K6X9H0</accession>
<protein>
    <recommendedName>
        <fullName evidence="2">Nudix hydrolase domain-containing protein</fullName>
    </recommendedName>
</protein>
<dbReference type="InterPro" id="IPR015797">
    <property type="entry name" value="NUDIX_hydrolase-like_dom_sf"/>
</dbReference>
<dbReference type="Pfam" id="PF00293">
    <property type="entry name" value="NUDIX"/>
    <property type="match status" value="1"/>
</dbReference>